<dbReference type="OrthoDB" id="2240743at2"/>
<keyword evidence="4" id="KW-1185">Reference proteome</keyword>
<organism evidence="3 4">
    <name type="scientific">Lactococcus termiticola</name>
    <dbReference type="NCBI Taxonomy" id="2169526"/>
    <lineage>
        <taxon>Bacteria</taxon>
        <taxon>Bacillati</taxon>
        <taxon>Bacillota</taxon>
        <taxon>Bacilli</taxon>
        <taxon>Lactobacillales</taxon>
        <taxon>Streptococcaceae</taxon>
        <taxon>Lactococcus</taxon>
    </lineage>
</organism>
<dbReference type="EMBL" id="BFFO01000006">
    <property type="protein sequence ID" value="GBG96985.1"/>
    <property type="molecule type" value="Genomic_DNA"/>
</dbReference>
<dbReference type="RefSeq" id="WP_109245953.1">
    <property type="nucleotide sequence ID" value="NZ_BFFO01000006.1"/>
</dbReference>
<sequence length="373" mass="41078">MANKKDRIMDLMRRGIISEDEALELLESQKEEKASESKENQRDKKESFSYQDKEGYTNHDIDFPDAFKSVISQIADGAKDLFKGISKAVDENIDFANGFPKVKSISKTIEKDIEGDFDAVNIALTAGKLSVQPGDNAHVKVDYKVYGAVENGDVDSYLAEKSKLEVIDEVLEITTEAPGRISADVALYLPEKTYKDIAVKLTHGDSSFSKTEAEKLSLSIVNGQIELKETQTSELFVSNKNGDIRIEDGRADELKLSLVNGDIRVTSAFGRGDISLVNGDILLTQDSNSPRELNVKSVNGDIKLSVPEDLGLVGHVKTIFGGYKTRLKLDSPFEAGRNGAALVRNSEQSLTFEIETKSGTIWLKDNESKEEEA</sequence>
<evidence type="ECO:0000256" key="1">
    <source>
        <dbReference type="SAM" id="MobiDB-lite"/>
    </source>
</evidence>
<dbReference type="InterPro" id="IPR025164">
    <property type="entry name" value="Toastrack_DUF4097"/>
</dbReference>
<feature type="domain" description="DUF4097" evidence="2">
    <location>
        <begin position="122"/>
        <end position="362"/>
    </location>
</feature>
<name>A0A2R5HHW5_9LACT</name>
<accession>A0A2R5HHW5</accession>
<feature type="region of interest" description="Disordered" evidence="1">
    <location>
        <begin position="27"/>
        <end position="53"/>
    </location>
</feature>
<reference evidence="3 4" key="1">
    <citation type="journal article" date="2018" name="Genome Announc.">
        <title>Draft Genome Sequence of Lactococcus sp. Strain NtB2 (JCM 32569), Isolated from the Gut of the Higher Termite Nasutitermes takasagoensis.</title>
        <authorList>
            <person name="Noda S."/>
            <person name="Aihara C."/>
            <person name="Yuki M."/>
            <person name="Ohkuma M."/>
        </authorList>
    </citation>
    <scope>NUCLEOTIDE SEQUENCE [LARGE SCALE GENOMIC DNA]</scope>
    <source>
        <strain evidence="3 4">NtB2</strain>
    </source>
</reference>
<proteinExistence type="predicted"/>
<evidence type="ECO:0000313" key="4">
    <source>
        <dbReference type="Proteomes" id="UP000245021"/>
    </source>
</evidence>
<dbReference type="Pfam" id="PF13349">
    <property type="entry name" value="DUF4097"/>
    <property type="match status" value="1"/>
</dbReference>
<evidence type="ECO:0000313" key="3">
    <source>
        <dbReference type="EMBL" id="GBG96985.1"/>
    </source>
</evidence>
<dbReference type="Proteomes" id="UP000245021">
    <property type="component" value="Unassembled WGS sequence"/>
</dbReference>
<protein>
    <recommendedName>
        <fullName evidence="2">DUF4097 domain-containing protein</fullName>
    </recommendedName>
</protein>
<gene>
    <name evidence="3" type="ORF">NtB2_01122</name>
</gene>
<evidence type="ECO:0000259" key="2">
    <source>
        <dbReference type="Pfam" id="PF13349"/>
    </source>
</evidence>
<dbReference type="AlphaFoldDB" id="A0A2R5HHW5"/>
<comment type="caution">
    <text evidence="3">The sequence shown here is derived from an EMBL/GenBank/DDBJ whole genome shotgun (WGS) entry which is preliminary data.</text>
</comment>